<dbReference type="InterPro" id="IPR042247">
    <property type="entry name" value="TLX1/2/3"/>
</dbReference>
<keyword evidence="4 6" id="KW-0371">Homeobox</keyword>
<evidence type="ECO:0000256" key="4">
    <source>
        <dbReference type="ARBA" id="ARBA00023155"/>
    </source>
</evidence>
<keyword evidence="2" id="KW-0217">Developmental protein</keyword>
<feature type="DNA-binding region" description="Homeobox" evidence="6">
    <location>
        <begin position="146"/>
        <end position="205"/>
    </location>
</feature>
<keyword evidence="5 6" id="KW-0539">Nucleus</keyword>
<dbReference type="PhylomeDB" id="B4JNI9"/>
<dbReference type="OMA" id="GGYAEHK"/>
<dbReference type="PRINTS" id="PR00024">
    <property type="entry name" value="HOMEOBOX"/>
</dbReference>
<evidence type="ECO:0000256" key="6">
    <source>
        <dbReference type="PROSITE-ProRule" id="PRU00108"/>
    </source>
</evidence>
<dbReference type="PANTHER" id="PTHR45921">
    <property type="entry name" value="IP01054P"/>
    <property type="match status" value="1"/>
</dbReference>
<dbReference type="Proteomes" id="UP000001070">
    <property type="component" value="Unassembled WGS sequence"/>
</dbReference>
<dbReference type="SMR" id="B4JNI9"/>
<feature type="region of interest" description="Disordered" evidence="8">
    <location>
        <begin position="119"/>
        <end position="150"/>
    </location>
</feature>
<dbReference type="GO" id="GO:0000978">
    <property type="term" value="F:RNA polymerase II cis-regulatory region sequence-specific DNA binding"/>
    <property type="evidence" value="ECO:0007669"/>
    <property type="project" value="TreeGrafter"/>
</dbReference>
<evidence type="ECO:0000313" key="11">
    <source>
        <dbReference type="Proteomes" id="UP000001070"/>
    </source>
</evidence>
<dbReference type="PROSITE" id="PS50071">
    <property type="entry name" value="HOMEOBOX_2"/>
    <property type="match status" value="1"/>
</dbReference>
<evidence type="ECO:0000259" key="9">
    <source>
        <dbReference type="PROSITE" id="PS50071"/>
    </source>
</evidence>
<dbReference type="KEGG" id="dgr:6566015"/>
<accession>B4JNI9</accession>
<feature type="domain" description="Homeobox" evidence="9">
    <location>
        <begin position="144"/>
        <end position="204"/>
    </location>
</feature>
<keyword evidence="3 6" id="KW-0238">DNA-binding</keyword>
<organism evidence="11">
    <name type="scientific">Drosophila grimshawi</name>
    <name type="common">Hawaiian fruit fly</name>
    <name type="synonym">Idiomyia grimshawi</name>
    <dbReference type="NCBI Taxonomy" id="7222"/>
    <lineage>
        <taxon>Eukaryota</taxon>
        <taxon>Metazoa</taxon>
        <taxon>Ecdysozoa</taxon>
        <taxon>Arthropoda</taxon>
        <taxon>Hexapoda</taxon>
        <taxon>Insecta</taxon>
        <taxon>Pterygota</taxon>
        <taxon>Neoptera</taxon>
        <taxon>Endopterygota</taxon>
        <taxon>Diptera</taxon>
        <taxon>Brachycera</taxon>
        <taxon>Muscomorpha</taxon>
        <taxon>Ephydroidea</taxon>
        <taxon>Drosophilidae</taxon>
        <taxon>Drosophila</taxon>
        <taxon>Hawaiian Drosophila</taxon>
    </lineage>
</organism>
<evidence type="ECO:0000256" key="1">
    <source>
        <dbReference type="ARBA" id="ARBA00004123"/>
    </source>
</evidence>
<dbReference type="InterPro" id="IPR020479">
    <property type="entry name" value="HD_metazoa"/>
</dbReference>
<dbReference type="STRING" id="7222.B4JNI9"/>
<dbReference type="PANTHER" id="PTHR45921:SF4">
    <property type="entry name" value="IP01054P"/>
    <property type="match status" value="1"/>
</dbReference>
<evidence type="ECO:0000313" key="10">
    <source>
        <dbReference type="EMBL" id="EDV92282.1"/>
    </source>
</evidence>
<evidence type="ECO:0000256" key="7">
    <source>
        <dbReference type="RuleBase" id="RU000682"/>
    </source>
</evidence>
<keyword evidence="11" id="KW-1185">Reference proteome</keyword>
<name>B4JNI9_DROGR</name>
<dbReference type="GO" id="GO:0005634">
    <property type="term" value="C:nucleus"/>
    <property type="evidence" value="ECO:0007669"/>
    <property type="project" value="UniProtKB-SubCell"/>
</dbReference>
<dbReference type="InterPro" id="IPR001356">
    <property type="entry name" value="HD"/>
</dbReference>
<evidence type="ECO:0000256" key="5">
    <source>
        <dbReference type="ARBA" id="ARBA00023242"/>
    </source>
</evidence>
<dbReference type="Gene3D" id="1.10.10.60">
    <property type="entry name" value="Homeodomain-like"/>
    <property type="match status" value="1"/>
</dbReference>
<dbReference type="Pfam" id="PF00046">
    <property type="entry name" value="Homeodomain"/>
    <property type="match status" value="1"/>
</dbReference>
<dbReference type="EMBL" id="CH916371">
    <property type="protein sequence ID" value="EDV92282.1"/>
    <property type="molecule type" value="Genomic_DNA"/>
</dbReference>
<proteinExistence type="predicted"/>
<dbReference type="AlphaFoldDB" id="B4JNI9"/>
<evidence type="ECO:0000256" key="3">
    <source>
        <dbReference type="ARBA" id="ARBA00023125"/>
    </source>
</evidence>
<dbReference type="GO" id="GO:0048513">
    <property type="term" value="P:animal organ development"/>
    <property type="evidence" value="ECO:0007669"/>
    <property type="project" value="TreeGrafter"/>
</dbReference>
<feature type="compositionally biased region" description="Gly residues" evidence="8">
    <location>
        <begin position="119"/>
        <end position="131"/>
    </location>
</feature>
<protein>
    <submittedName>
        <fullName evidence="10">GH24130</fullName>
    </submittedName>
</protein>
<dbReference type="HOGENOM" id="CLU_085846_0_0_1"/>
<dbReference type="eggNOG" id="KOG0488">
    <property type="taxonomic scope" value="Eukaryota"/>
</dbReference>
<gene>
    <name evidence="10" type="primary">Dgri\GH24130</name>
    <name evidence="10" type="ORF">Dgri_GH24130</name>
</gene>
<reference evidence="10 11" key="1">
    <citation type="journal article" date="2007" name="Nature">
        <title>Evolution of genes and genomes on the Drosophila phylogeny.</title>
        <authorList>
            <consortium name="Drosophila 12 Genomes Consortium"/>
            <person name="Clark A.G."/>
            <person name="Eisen M.B."/>
            <person name="Smith D.R."/>
            <person name="Bergman C.M."/>
            <person name="Oliver B."/>
            <person name="Markow T.A."/>
            <person name="Kaufman T.C."/>
            <person name="Kellis M."/>
            <person name="Gelbart W."/>
            <person name="Iyer V.N."/>
            <person name="Pollard D.A."/>
            <person name="Sackton T.B."/>
            <person name="Larracuente A.M."/>
            <person name="Singh N.D."/>
            <person name="Abad J.P."/>
            <person name="Abt D.N."/>
            <person name="Adryan B."/>
            <person name="Aguade M."/>
            <person name="Akashi H."/>
            <person name="Anderson W.W."/>
            <person name="Aquadro C.F."/>
            <person name="Ardell D.H."/>
            <person name="Arguello R."/>
            <person name="Artieri C.G."/>
            <person name="Barbash D.A."/>
            <person name="Barker D."/>
            <person name="Barsanti P."/>
            <person name="Batterham P."/>
            <person name="Batzoglou S."/>
            <person name="Begun D."/>
            <person name="Bhutkar A."/>
            <person name="Blanco E."/>
            <person name="Bosak S.A."/>
            <person name="Bradley R.K."/>
            <person name="Brand A.D."/>
            <person name="Brent M.R."/>
            <person name="Brooks A.N."/>
            <person name="Brown R.H."/>
            <person name="Butlin R.K."/>
            <person name="Caggese C."/>
            <person name="Calvi B.R."/>
            <person name="Bernardo de Carvalho A."/>
            <person name="Caspi A."/>
            <person name="Castrezana S."/>
            <person name="Celniker S.E."/>
            <person name="Chang J.L."/>
            <person name="Chapple C."/>
            <person name="Chatterji S."/>
            <person name="Chinwalla A."/>
            <person name="Civetta A."/>
            <person name="Clifton S.W."/>
            <person name="Comeron J.M."/>
            <person name="Costello J.C."/>
            <person name="Coyne J.A."/>
            <person name="Daub J."/>
            <person name="David R.G."/>
            <person name="Delcher A.L."/>
            <person name="Delehaunty K."/>
            <person name="Do C.B."/>
            <person name="Ebling H."/>
            <person name="Edwards K."/>
            <person name="Eickbush T."/>
            <person name="Evans J.D."/>
            <person name="Filipski A."/>
            <person name="Findeiss S."/>
            <person name="Freyhult E."/>
            <person name="Fulton L."/>
            <person name="Fulton R."/>
            <person name="Garcia A.C."/>
            <person name="Gardiner A."/>
            <person name="Garfield D.A."/>
            <person name="Garvin B.E."/>
            <person name="Gibson G."/>
            <person name="Gilbert D."/>
            <person name="Gnerre S."/>
            <person name="Godfrey J."/>
            <person name="Good R."/>
            <person name="Gotea V."/>
            <person name="Gravely B."/>
            <person name="Greenberg A.J."/>
            <person name="Griffiths-Jones S."/>
            <person name="Gross S."/>
            <person name="Guigo R."/>
            <person name="Gustafson E.A."/>
            <person name="Haerty W."/>
            <person name="Hahn M.W."/>
            <person name="Halligan D.L."/>
            <person name="Halpern A.L."/>
            <person name="Halter G.M."/>
            <person name="Han M.V."/>
            <person name="Heger A."/>
            <person name="Hillier L."/>
            <person name="Hinrichs A.S."/>
            <person name="Holmes I."/>
            <person name="Hoskins R.A."/>
            <person name="Hubisz M.J."/>
            <person name="Hultmark D."/>
            <person name="Huntley M.A."/>
            <person name="Jaffe D.B."/>
            <person name="Jagadeeshan S."/>
            <person name="Jeck W.R."/>
            <person name="Johnson J."/>
            <person name="Jones C.D."/>
            <person name="Jordan W.C."/>
            <person name="Karpen G.H."/>
            <person name="Kataoka E."/>
            <person name="Keightley P.D."/>
            <person name="Kheradpour P."/>
            <person name="Kirkness E.F."/>
            <person name="Koerich L.B."/>
            <person name="Kristiansen K."/>
            <person name="Kudrna D."/>
            <person name="Kulathinal R.J."/>
            <person name="Kumar S."/>
            <person name="Kwok R."/>
            <person name="Lander E."/>
            <person name="Langley C.H."/>
            <person name="Lapoint R."/>
            <person name="Lazzaro B.P."/>
            <person name="Lee S.J."/>
            <person name="Levesque L."/>
            <person name="Li R."/>
            <person name="Lin C.F."/>
            <person name="Lin M.F."/>
            <person name="Lindblad-Toh K."/>
            <person name="Llopart A."/>
            <person name="Long M."/>
            <person name="Low L."/>
            <person name="Lozovsky E."/>
            <person name="Lu J."/>
            <person name="Luo M."/>
            <person name="Machado C.A."/>
            <person name="Makalowski W."/>
            <person name="Marzo M."/>
            <person name="Matsuda M."/>
            <person name="Matzkin L."/>
            <person name="McAllister B."/>
            <person name="McBride C.S."/>
            <person name="McKernan B."/>
            <person name="McKernan K."/>
            <person name="Mendez-Lago M."/>
            <person name="Minx P."/>
            <person name="Mollenhauer M.U."/>
            <person name="Montooth K."/>
            <person name="Mount S.M."/>
            <person name="Mu X."/>
            <person name="Myers E."/>
            <person name="Negre B."/>
            <person name="Newfeld S."/>
            <person name="Nielsen R."/>
            <person name="Noor M.A."/>
            <person name="O'Grady P."/>
            <person name="Pachter L."/>
            <person name="Papaceit M."/>
            <person name="Parisi M.J."/>
            <person name="Parisi M."/>
            <person name="Parts L."/>
            <person name="Pedersen J.S."/>
            <person name="Pesole G."/>
            <person name="Phillippy A.M."/>
            <person name="Ponting C.P."/>
            <person name="Pop M."/>
            <person name="Porcelli D."/>
            <person name="Powell J.R."/>
            <person name="Prohaska S."/>
            <person name="Pruitt K."/>
            <person name="Puig M."/>
            <person name="Quesneville H."/>
            <person name="Ram K.R."/>
            <person name="Rand D."/>
            <person name="Rasmussen M.D."/>
            <person name="Reed L.K."/>
            <person name="Reenan R."/>
            <person name="Reily A."/>
            <person name="Remington K.A."/>
            <person name="Rieger T.T."/>
            <person name="Ritchie M.G."/>
            <person name="Robin C."/>
            <person name="Rogers Y.H."/>
            <person name="Rohde C."/>
            <person name="Rozas J."/>
            <person name="Rubenfield M.J."/>
            <person name="Ruiz A."/>
            <person name="Russo S."/>
            <person name="Salzberg S.L."/>
            <person name="Sanchez-Gracia A."/>
            <person name="Saranga D.J."/>
            <person name="Sato H."/>
            <person name="Schaeffer S.W."/>
            <person name="Schatz M.C."/>
            <person name="Schlenke T."/>
            <person name="Schwartz R."/>
            <person name="Segarra C."/>
            <person name="Singh R.S."/>
            <person name="Sirot L."/>
            <person name="Sirota M."/>
            <person name="Sisneros N.B."/>
            <person name="Smith C.D."/>
            <person name="Smith T.F."/>
            <person name="Spieth J."/>
            <person name="Stage D.E."/>
            <person name="Stark A."/>
            <person name="Stephan W."/>
            <person name="Strausberg R.L."/>
            <person name="Strempel S."/>
            <person name="Sturgill D."/>
            <person name="Sutton G."/>
            <person name="Sutton G.G."/>
            <person name="Tao W."/>
            <person name="Teichmann S."/>
            <person name="Tobari Y.N."/>
            <person name="Tomimura Y."/>
            <person name="Tsolas J.M."/>
            <person name="Valente V.L."/>
            <person name="Venter E."/>
            <person name="Venter J.C."/>
            <person name="Vicario S."/>
            <person name="Vieira F.G."/>
            <person name="Vilella A.J."/>
            <person name="Villasante A."/>
            <person name="Walenz B."/>
            <person name="Wang J."/>
            <person name="Wasserman M."/>
            <person name="Watts T."/>
            <person name="Wilson D."/>
            <person name="Wilson R.K."/>
            <person name="Wing R.A."/>
            <person name="Wolfner M.F."/>
            <person name="Wong A."/>
            <person name="Wong G.K."/>
            <person name="Wu C.I."/>
            <person name="Wu G."/>
            <person name="Yamamoto D."/>
            <person name="Yang H.P."/>
            <person name="Yang S.P."/>
            <person name="Yorke J.A."/>
            <person name="Yoshida K."/>
            <person name="Zdobnov E."/>
            <person name="Zhang P."/>
            <person name="Zhang Y."/>
            <person name="Zimin A.V."/>
            <person name="Baldwin J."/>
            <person name="Abdouelleil A."/>
            <person name="Abdulkadir J."/>
            <person name="Abebe A."/>
            <person name="Abera B."/>
            <person name="Abreu J."/>
            <person name="Acer S.C."/>
            <person name="Aftuck L."/>
            <person name="Alexander A."/>
            <person name="An P."/>
            <person name="Anderson E."/>
            <person name="Anderson S."/>
            <person name="Arachi H."/>
            <person name="Azer M."/>
            <person name="Bachantsang P."/>
            <person name="Barry A."/>
            <person name="Bayul T."/>
            <person name="Berlin A."/>
            <person name="Bessette D."/>
            <person name="Bloom T."/>
            <person name="Blye J."/>
            <person name="Boguslavskiy L."/>
            <person name="Bonnet C."/>
            <person name="Boukhgalter B."/>
            <person name="Bourzgui I."/>
            <person name="Brown A."/>
            <person name="Cahill P."/>
            <person name="Channer S."/>
            <person name="Cheshatsang Y."/>
            <person name="Chuda L."/>
            <person name="Citroen M."/>
            <person name="Collymore A."/>
            <person name="Cooke P."/>
            <person name="Costello M."/>
            <person name="D'Aco K."/>
            <person name="Daza R."/>
            <person name="De Haan G."/>
            <person name="DeGray S."/>
            <person name="DeMaso C."/>
            <person name="Dhargay N."/>
            <person name="Dooley K."/>
            <person name="Dooley E."/>
            <person name="Doricent M."/>
            <person name="Dorje P."/>
            <person name="Dorjee K."/>
            <person name="Dupes A."/>
            <person name="Elong R."/>
            <person name="Falk J."/>
            <person name="Farina A."/>
            <person name="Faro S."/>
            <person name="Ferguson D."/>
            <person name="Fisher S."/>
            <person name="Foley C.D."/>
            <person name="Franke A."/>
            <person name="Friedrich D."/>
            <person name="Gadbois L."/>
            <person name="Gearin G."/>
            <person name="Gearin C.R."/>
            <person name="Giannoukos G."/>
            <person name="Goode T."/>
            <person name="Graham J."/>
            <person name="Grandbois E."/>
            <person name="Grewal S."/>
            <person name="Gyaltsen K."/>
            <person name="Hafez N."/>
            <person name="Hagos B."/>
            <person name="Hall J."/>
            <person name="Henson C."/>
            <person name="Hollinger A."/>
            <person name="Honan T."/>
            <person name="Huard M.D."/>
            <person name="Hughes L."/>
            <person name="Hurhula B."/>
            <person name="Husby M.E."/>
            <person name="Kamat A."/>
            <person name="Kanga B."/>
            <person name="Kashin S."/>
            <person name="Khazanovich D."/>
            <person name="Kisner P."/>
            <person name="Lance K."/>
            <person name="Lara M."/>
            <person name="Lee W."/>
            <person name="Lennon N."/>
            <person name="Letendre F."/>
            <person name="LeVine R."/>
            <person name="Lipovsky A."/>
            <person name="Liu X."/>
            <person name="Liu J."/>
            <person name="Liu S."/>
            <person name="Lokyitsang T."/>
            <person name="Lokyitsang Y."/>
            <person name="Lubonja R."/>
            <person name="Lui A."/>
            <person name="MacDonald P."/>
            <person name="Magnisalis V."/>
            <person name="Maru K."/>
            <person name="Matthews C."/>
            <person name="McCusker W."/>
            <person name="McDonough S."/>
            <person name="Mehta T."/>
            <person name="Meldrim J."/>
            <person name="Meneus L."/>
            <person name="Mihai O."/>
            <person name="Mihalev A."/>
            <person name="Mihova T."/>
            <person name="Mittelman R."/>
            <person name="Mlenga V."/>
            <person name="Montmayeur A."/>
            <person name="Mulrain L."/>
            <person name="Navidi A."/>
            <person name="Naylor J."/>
            <person name="Negash T."/>
            <person name="Nguyen T."/>
            <person name="Nguyen N."/>
            <person name="Nicol R."/>
            <person name="Norbu C."/>
            <person name="Norbu N."/>
            <person name="Novod N."/>
            <person name="O'Neill B."/>
            <person name="Osman S."/>
            <person name="Markiewicz E."/>
            <person name="Oyono O.L."/>
            <person name="Patti C."/>
            <person name="Phunkhang P."/>
            <person name="Pierre F."/>
            <person name="Priest M."/>
            <person name="Raghuraman S."/>
            <person name="Rege F."/>
            <person name="Reyes R."/>
            <person name="Rise C."/>
            <person name="Rogov P."/>
            <person name="Ross K."/>
            <person name="Ryan E."/>
            <person name="Settipalli S."/>
            <person name="Shea T."/>
            <person name="Sherpa N."/>
            <person name="Shi L."/>
            <person name="Shih D."/>
            <person name="Sparrow T."/>
            <person name="Spaulding J."/>
            <person name="Stalker J."/>
            <person name="Stange-Thomann N."/>
            <person name="Stavropoulos S."/>
            <person name="Stone C."/>
            <person name="Strader C."/>
            <person name="Tesfaye S."/>
            <person name="Thomson T."/>
            <person name="Thoulutsang Y."/>
            <person name="Thoulutsang D."/>
            <person name="Topham K."/>
            <person name="Topping I."/>
            <person name="Tsamla T."/>
            <person name="Vassiliev H."/>
            <person name="Vo A."/>
            <person name="Wangchuk T."/>
            <person name="Wangdi T."/>
            <person name="Weiand M."/>
            <person name="Wilkinson J."/>
            <person name="Wilson A."/>
            <person name="Yadav S."/>
            <person name="Young G."/>
            <person name="Yu Q."/>
            <person name="Zembek L."/>
            <person name="Zhong D."/>
            <person name="Zimmer A."/>
            <person name="Zwirko Z."/>
            <person name="Jaffe D.B."/>
            <person name="Alvarez P."/>
            <person name="Brockman W."/>
            <person name="Butler J."/>
            <person name="Chin C."/>
            <person name="Gnerre S."/>
            <person name="Grabherr M."/>
            <person name="Kleber M."/>
            <person name="Mauceli E."/>
            <person name="MacCallum I."/>
        </authorList>
    </citation>
    <scope>NUCLEOTIDE SEQUENCE [LARGE SCALE GENOMIC DNA]</scope>
    <source>
        <strain evidence="11">Tucson 15287-2541.00</strain>
    </source>
</reference>
<dbReference type="GO" id="GO:0000981">
    <property type="term" value="F:DNA-binding transcription factor activity, RNA polymerase II-specific"/>
    <property type="evidence" value="ECO:0007669"/>
    <property type="project" value="InterPro"/>
</dbReference>
<dbReference type="SMART" id="SM00389">
    <property type="entry name" value="HOX"/>
    <property type="match status" value="1"/>
</dbReference>
<dbReference type="FunCoup" id="B4JNI9">
    <property type="interactions" value="25"/>
</dbReference>
<dbReference type="CDD" id="cd00086">
    <property type="entry name" value="homeodomain"/>
    <property type="match status" value="1"/>
</dbReference>
<feature type="region of interest" description="Disordered" evidence="8">
    <location>
        <begin position="29"/>
        <end position="48"/>
    </location>
</feature>
<evidence type="ECO:0000256" key="2">
    <source>
        <dbReference type="ARBA" id="ARBA00022473"/>
    </source>
</evidence>
<dbReference type="SUPFAM" id="SSF46689">
    <property type="entry name" value="Homeodomain-like"/>
    <property type="match status" value="1"/>
</dbReference>
<evidence type="ECO:0000256" key="8">
    <source>
        <dbReference type="SAM" id="MobiDB-lite"/>
    </source>
</evidence>
<sequence length="281" mass="29520">MQSSKSFLIRDLLGDLINRRQTDSEIELSNDDSDIDIEDRSTPDSTANGCQQELLLSHHYNHNEESSVESCDTATPRPDSSVRNAGLSAAAAAAGMAAGLLAAAAAGGGGGGVGGDNGGGPGGGSLGGGGSYAEHKLQLSKSGRKPRRRRTAFTHAQLAYLERKFRCQKYLSVADRSDVAETLNLSETQVKTWYQNRRTKWKRQNQLRLEQLRHQATLEKDFAVQDNGAGGGLGCCPSGLSSSFSAAAAAAAAASNPCNFLTSAAAAAIFRNVGYVHGCPM</sequence>
<dbReference type="InterPro" id="IPR017970">
    <property type="entry name" value="Homeobox_CS"/>
</dbReference>
<dbReference type="InterPro" id="IPR009057">
    <property type="entry name" value="Homeodomain-like_sf"/>
</dbReference>
<dbReference type="InParanoid" id="B4JNI9"/>
<dbReference type="OrthoDB" id="6159439at2759"/>
<comment type="subcellular location">
    <subcellularLocation>
        <location evidence="1 6 7">Nucleus</location>
    </subcellularLocation>
</comment>
<dbReference type="PROSITE" id="PS00027">
    <property type="entry name" value="HOMEOBOX_1"/>
    <property type="match status" value="1"/>
</dbReference>